<evidence type="ECO:0000259" key="1">
    <source>
        <dbReference type="PROSITE" id="PS50911"/>
    </source>
</evidence>
<dbReference type="PANTHER" id="PTHR30094">
    <property type="entry name" value="BIFUNCTIONAL GLUTATHIONYLSPERMIDINE SYNTHETASE/AMIDASE-RELATED"/>
    <property type="match status" value="1"/>
</dbReference>
<dbReference type="GO" id="GO:0016874">
    <property type="term" value="F:ligase activity"/>
    <property type="evidence" value="ECO:0007669"/>
    <property type="project" value="TreeGrafter"/>
</dbReference>
<reference evidence="2 3" key="1">
    <citation type="submission" date="2016-11" db="EMBL/GenBank/DDBJ databases">
        <title>Mixed transmission modes and dynamic genome evolution in an obligate animal-bacterial symbiosis.</title>
        <authorList>
            <person name="Russell S.L."/>
            <person name="Corbett-Detig R.B."/>
            <person name="Cavanaugh C.M."/>
        </authorList>
    </citation>
    <scope>NUCLEOTIDE SEQUENCE [LARGE SCALE GENOMIC DNA]</scope>
    <source>
        <strain evidence="2">MA-KB16</strain>
    </source>
</reference>
<dbReference type="InterPro" id="IPR051705">
    <property type="entry name" value="Gsp_Synthetase/Amidase"/>
</dbReference>
<name>A0A1T2CNX8_SOVGS</name>
<feature type="domain" description="Peptidase C51" evidence="1">
    <location>
        <begin position="109"/>
        <end position="258"/>
    </location>
</feature>
<dbReference type="EMBL" id="MPNX01000031">
    <property type="protein sequence ID" value="OOY33887.1"/>
    <property type="molecule type" value="Genomic_DNA"/>
</dbReference>
<dbReference type="RefSeq" id="WP_078453642.1">
    <property type="nucleotide sequence ID" value="NZ_MPPY01000040.1"/>
</dbReference>
<dbReference type="SUPFAM" id="SSF54001">
    <property type="entry name" value="Cysteine proteinases"/>
    <property type="match status" value="1"/>
</dbReference>
<evidence type="ECO:0000313" key="3">
    <source>
        <dbReference type="Proteomes" id="UP000190962"/>
    </source>
</evidence>
<dbReference type="Gene3D" id="3.90.1720.10">
    <property type="entry name" value="endopeptidase domain like (from Nostoc punctiforme)"/>
    <property type="match status" value="1"/>
</dbReference>
<dbReference type="InterPro" id="IPR007921">
    <property type="entry name" value="CHAP_dom"/>
</dbReference>
<gene>
    <name evidence="2" type="ORF">BOV88_12960</name>
</gene>
<dbReference type="PANTHER" id="PTHR30094:SF0">
    <property type="entry name" value="BIFUNCTIONAL GLUTATHIONYLSPERMIDINE SYNTHETASE_AMIDASE-RELATED"/>
    <property type="match status" value="1"/>
</dbReference>
<accession>A0A1T2CNX8</accession>
<dbReference type="PROSITE" id="PS50911">
    <property type="entry name" value="CHAP"/>
    <property type="match status" value="1"/>
</dbReference>
<comment type="caution">
    <text evidence="2">The sequence shown here is derived from an EMBL/GenBank/DDBJ whole genome shotgun (WGS) entry which is preliminary data.</text>
</comment>
<dbReference type="AlphaFoldDB" id="A0A1T2CNX8"/>
<dbReference type="Proteomes" id="UP000190962">
    <property type="component" value="Unassembled WGS sequence"/>
</dbReference>
<proteinExistence type="predicted"/>
<dbReference type="InterPro" id="IPR038765">
    <property type="entry name" value="Papain-like_cys_pep_sf"/>
</dbReference>
<dbReference type="Pfam" id="PF05257">
    <property type="entry name" value="CHAP"/>
    <property type="match status" value="1"/>
</dbReference>
<evidence type="ECO:0000313" key="2">
    <source>
        <dbReference type="EMBL" id="OOY33887.1"/>
    </source>
</evidence>
<sequence length="434" mass="48602">MLLKRFIFVITVLAYSITSTGFAESIKLTEVAHLYSELLPNTDGYGLLPKPPALTKEQSDKLFAIGKQSCDSQCATSFGKVLGKADNAIGYSNCSSACIRPRFSFLNLKTGEVTIHDDDPKNADLHYIGLIYQCVEYSRRWWMKNKGITYGSVDSAYEILYLTEGKDIHTGKNFPLARSINGTTQRPPKRGDLLIYHPTKDDPKWRYGHVAVVVDVDLKAGTISVAEENYSNLPWEDPGKYSRKIRLFNISGRYTVLDVPTGESNNPGGARVSGWVYEKIGTVSATALGIRNTPHYDFAKKTLDILKASNSIEGIEFTKEYLNYERYVEHEAVSCGKKIHNVSRYLKLINQFLNTKCDLINFPIVVNEFATLQSGEFIFYIIDGIHRAAYIAAYSDVMGQSAVVHISPRPGISHWPNIRKIDFGDTVIEVKAKP</sequence>
<protein>
    <recommendedName>
        <fullName evidence="1">Peptidase C51 domain-containing protein</fullName>
    </recommendedName>
</protein>
<organism evidence="2 3">
    <name type="scientific">Solemya velum gill symbiont</name>
    <dbReference type="NCBI Taxonomy" id="2340"/>
    <lineage>
        <taxon>Bacteria</taxon>
        <taxon>Pseudomonadati</taxon>
        <taxon>Pseudomonadota</taxon>
        <taxon>Gammaproteobacteria</taxon>
        <taxon>sulfur-oxidizing symbionts</taxon>
    </lineage>
</organism>